<evidence type="ECO:0000313" key="2">
    <source>
        <dbReference type="EMBL" id="CAH3178328.1"/>
    </source>
</evidence>
<dbReference type="Proteomes" id="UP001159405">
    <property type="component" value="Unassembled WGS sequence"/>
</dbReference>
<keyword evidence="3" id="KW-1185">Reference proteome</keyword>
<sequence length="117" mass="13605">DYVDAQSEPTENQRKRLSVKVTKIPYVVLSEVCKMMNIKDFLNYNDFRGLAEKIGLGRNDAELFDQRSKNPTDEILKEWARKSYEEATVGKLITLLKAMERMDAVKELEDWVNEESS</sequence>
<dbReference type="EMBL" id="CALNXK010000238">
    <property type="protein sequence ID" value="CAH3178328.1"/>
    <property type="molecule type" value="Genomic_DNA"/>
</dbReference>
<dbReference type="InterPro" id="IPR000488">
    <property type="entry name" value="Death_dom"/>
</dbReference>
<dbReference type="PROSITE" id="PS50017">
    <property type="entry name" value="DEATH_DOMAIN"/>
    <property type="match status" value="1"/>
</dbReference>
<evidence type="ECO:0000313" key="3">
    <source>
        <dbReference type="Proteomes" id="UP001159405"/>
    </source>
</evidence>
<proteinExistence type="predicted"/>
<feature type="non-terminal residue" evidence="2">
    <location>
        <position position="1"/>
    </location>
</feature>
<name>A0ABN8RHC1_9CNID</name>
<dbReference type="Gene3D" id="1.10.533.10">
    <property type="entry name" value="Death Domain, Fas"/>
    <property type="match status" value="1"/>
</dbReference>
<gene>
    <name evidence="2" type="ORF">PLOB_00020287</name>
</gene>
<dbReference type="SUPFAM" id="SSF47986">
    <property type="entry name" value="DEATH domain"/>
    <property type="match status" value="1"/>
</dbReference>
<accession>A0ABN8RHC1</accession>
<protein>
    <recommendedName>
        <fullName evidence="1">Death domain-containing protein</fullName>
    </recommendedName>
</protein>
<dbReference type="InterPro" id="IPR011029">
    <property type="entry name" value="DEATH-like_dom_sf"/>
</dbReference>
<comment type="caution">
    <text evidence="2">The sequence shown here is derived from an EMBL/GenBank/DDBJ whole genome shotgun (WGS) entry which is preliminary data.</text>
</comment>
<dbReference type="Pfam" id="PF00531">
    <property type="entry name" value="Death"/>
    <property type="match status" value="1"/>
</dbReference>
<dbReference type="SMART" id="SM00005">
    <property type="entry name" value="DEATH"/>
    <property type="match status" value="1"/>
</dbReference>
<organism evidence="2 3">
    <name type="scientific">Porites lobata</name>
    <dbReference type="NCBI Taxonomy" id="104759"/>
    <lineage>
        <taxon>Eukaryota</taxon>
        <taxon>Metazoa</taxon>
        <taxon>Cnidaria</taxon>
        <taxon>Anthozoa</taxon>
        <taxon>Hexacorallia</taxon>
        <taxon>Scleractinia</taxon>
        <taxon>Fungiina</taxon>
        <taxon>Poritidae</taxon>
        <taxon>Porites</taxon>
    </lineage>
</organism>
<feature type="domain" description="Death" evidence="1">
    <location>
        <begin position="46"/>
        <end position="112"/>
    </location>
</feature>
<reference evidence="2 3" key="1">
    <citation type="submission" date="2022-05" db="EMBL/GenBank/DDBJ databases">
        <authorList>
            <consortium name="Genoscope - CEA"/>
            <person name="William W."/>
        </authorList>
    </citation>
    <scope>NUCLEOTIDE SEQUENCE [LARGE SCALE GENOMIC DNA]</scope>
</reference>
<evidence type="ECO:0000259" key="1">
    <source>
        <dbReference type="PROSITE" id="PS50017"/>
    </source>
</evidence>